<reference evidence="1 2" key="1">
    <citation type="submission" date="2018-11" db="EMBL/GenBank/DDBJ databases">
        <authorList>
            <consortium name="Pathogen Informatics"/>
        </authorList>
    </citation>
    <scope>NUCLEOTIDE SEQUENCE [LARGE SCALE GENOMIC DNA]</scope>
</reference>
<name>A0A3P7PV41_CYLGO</name>
<keyword evidence="2" id="KW-1185">Reference proteome</keyword>
<dbReference type="AlphaFoldDB" id="A0A3P7PV41"/>
<organism evidence="1 2">
    <name type="scientific">Cylicostephanus goldi</name>
    <name type="common">Nematode worm</name>
    <dbReference type="NCBI Taxonomy" id="71465"/>
    <lineage>
        <taxon>Eukaryota</taxon>
        <taxon>Metazoa</taxon>
        <taxon>Ecdysozoa</taxon>
        <taxon>Nematoda</taxon>
        <taxon>Chromadorea</taxon>
        <taxon>Rhabditida</taxon>
        <taxon>Rhabditina</taxon>
        <taxon>Rhabditomorpha</taxon>
        <taxon>Strongyloidea</taxon>
        <taxon>Strongylidae</taxon>
        <taxon>Cylicostephanus</taxon>
    </lineage>
</organism>
<sequence>MSVVQGIVCRPSTSGDVIVLANCEVEIAQPSSNSSTAVPSEYLAAKIIENRAKLHFNNDGKIEIDGFFIHYAVSLDGPGPLIYACVAEPEIPSDRAQQFLLNVKVSLSLSLKNQCGSESEYYFFTVSHCYFSAKIDFTKKKKKLQNFVLRL</sequence>
<protein>
    <submittedName>
        <fullName evidence="1">Uncharacterized protein</fullName>
    </submittedName>
</protein>
<evidence type="ECO:0000313" key="2">
    <source>
        <dbReference type="Proteomes" id="UP000271889"/>
    </source>
</evidence>
<gene>
    <name evidence="1" type="ORF">CGOC_LOCUS9155</name>
</gene>
<proteinExistence type="predicted"/>
<dbReference type="EMBL" id="UYRV01106026">
    <property type="protein sequence ID" value="VDN21886.1"/>
    <property type="molecule type" value="Genomic_DNA"/>
</dbReference>
<accession>A0A3P7PV41</accession>
<dbReference type="Gene3D" id="3.30.450.50">
    <property type="entry name" value="Longin domain"/>
    <property type="match status" value="1"/>
</dbReference>
<dbReference type="Proteomes" id="UP000271889">
    <property type="component" value="Unassembled WGS sequence"/>
</dbReference>
<evidence type="ECO:0000313" key="1">
    <source>
        <dbReference type="EMBL" id="VDN21886.1"/>
    </source>
</evidence>
<dbReference type="OrthoDB" id="190375at2759"/>